<comment type="caution">
    <text evidence="3">The sequence shown here is derived from an EMBL/GenBank/DDBJ whole genome shotgun (WGS) entry which is preliminary data.</text>
</comment>
<dbReference type="Gene3D" id="3.40.50.1820">
    <property type="entry name" value="alpha/beta hydrolase"/>
    <property type="match status" value="1"/>
</dbReference>
<organism evidence="3 4">
    <name type="scientific">Cylindrodendrum hubeiense</name>
    <dbReference type="NCBI Taxonomy" id="595255"/>
    <lineage>
        <taxon>Eukaryota</taxon>
        <taxon>Fungi</taxon>
        <taxon>Dikarya</taxon>
        <taxon>Ascomycota</taxon>
        <taxon>Pezizomycotina</taxon>
        <taxon>Sordariomycetes</taxon>
        <taxon>Hypocreomycetidae</taxon>
        <taxon>Hypocreales</taxon>
        <taxon>Nectriaceae</taxon>
        <taxon>Cylindrodendrum</taxon>
    </lineage>
</organism>
<dbReference type="InterPro" id="IPR022742">
    <property type="entry name" value="Hydrolase_4"/>
</dbReference>
<gene>
    <name evidence="3" type="ORF">G7Z17_g900</name>
</gene>
<accession>A0A9P5HJB6</accession>
<protein>
    <recommendedName>
        <fullName evidence="2">Serine aminopeptidase S33 domain-containing protein</fullName>
    </recommendedName>
</protein>
<dbReference type="Gene3D" id="1.10.10.800">
    <property type="match status" value="1"/>
</dbReference>
<dbReference type="Proteomes" id="UP000722485">
    <property type="component" value="Unassembled WGS sequence"/>
</dbReference>
<comment type="similarity">
    <text evidence="1">Belongs to the polyketide transferase af380 family.</text>
</comment>
<reference evidence="3" key="1">
    <citation type="submission" date="2020-03" db="EMBL/GenBank/DDBJ databases">
        <title>Draft Genome Sequence of Cylindrodendrum hubeiense.</title>
        <authorList>
            <person name="Buettner E."/>
            <person name="Kellner H."/>
        </authorList>
    </citation>
    <scope>NUCLEOTIDE SEQUENCE</scope>
    <source>
        <strain evidence="3">IHI 201604</strain>
    </source>
</reference>
<dbReference type="InterPro" id="IPR051411">
    <property type="entry name" value="Polyketide_trans_af380"/>
</dbReference>
<keyword evidence="4" id="KW-1185">Reference proteome</keyword>
<evidence type="ECO:0000259" key="2">
    <source>
        <dbReference type="Pfam" id="PF12146"/>
    </source>
</evidence>
<dbReference type="AlphaFoldDB" id="A0A9P5HJB6"/>
<feature type="domain" description="Serine aminopeptidase S33" evidence="2">
    <location>
        <begin position="30"/>
        <end position="273"/>
    </location>
</feature>
<evidence type="ECO:0000313" key="4">
    <source>
        <dbReference type="Proteomes" id="UP000722485"/>
    </source>
</evidence>
<sequence>MASTRDVDIPTYDGLKLRGTLYYVGQDKPCIIMSSGWSGLRGHFHPDFAERFNAAGYGVLAYDNRCWGESEGLPRDEVDPSLQTRDYFDVFNFASTQPEVDAAKIVYWGSSMSGGNAICAAAVNKKIAGVILQVPLVSGEAITRTPGMSTSLFVLDRGKTVATGSHSKIANFPSSLEELMSGTSTAVLKDPEALQFTEEMEKRGMNWSKACTVQSLANAVLHEPAAYIHRISPTPMLMIVSGNDVVTQTHLQLEAFQKALEPKKLKLLQGVGHFAPYFGKTFEENVKAQVGFLNEIFGG</sequence>
<dbReference type="OrthoDB" id="2498029at2759"/>
<proteinExistence type="inferred from homology"/>
<name>A0A9P5HJB6_9HYPO</name>
<evidence type="ECO:0000256" key="1">
    <source>
        <dbReference type="ARBA" id="ARBA00029464"/>
    </source>
</evidence>
<evidence type="ECO:0000313" key="3">
    <source>
        <dbReference type="EMBL" id="KAF7557090.1"/>
    </source>
</evidence>
<dbReference type="SUPFAM" id="SSF53474">
    <property type="entry name" value="alpha/beta-Hydrolases"/>
    <property type="match status" value="1"/>
</dbReference>
<dbReference type="InterPro" id="IPR029058">
    <property type="entry name" value="AB_hydrolase_fold"/>
</dbReference>
<dbReference type="PANTHER" id="PTHR47751:SF2">
    <property type="entry name" value="DLTD N-TERMINAL DOMAIN PROTEIN (AFU_ORTHOLOGUE AFUA_8G00380)-RELATED"/>
    <property type="match status" value="1"/>
</dbReference>
<dbReference type="Pfam" id="PF12146">
    <property type="entry name" value="Hydrolase_4"/>
    <property type="match status" value="1"/>
</dbReference>
<dbReference type="PANTHER" id="PTHR47751">
    <property type="entry name" value="SUPERFAMILY HYDROLASE, PUTATIVE (AFU_ORTHOLOGUE AFUA_2G16580)-RELATED"/>
    <property type="match status" value="1"/>
</dbReference>
<dbReference type="EMBL" id="JAANBB010000007">
    <property type="protein sequence ID" value="KAF7557090.1"/>
    <property type="molecule type" value="Genomic_DNA"/>
</dbReference>